<dbReference type="EMBL" id="GBXM01041972">
    <property type="protein sequence ID" value="JAH66605.1"/>
    <property type="molecule type" value="Transcribed_RNA"/>
</dbReference>
<reference evidence="1" key="1">
    <citation type="submission" date="2014-11" db="EMBL/GenBank/DDBJ databases">
        <authorList>
            <person name="Amaro Gonzalez C."/>
        </authorList>
    </citation>
    <scope>NUCLEOTIDE SEQUENCE</scope>
</reference>
<protein>
    <submittedName>
        <fullName evidence="1">Uncharacterized protein</fullName>
    </submittedName>
</protein>
<organism evidence="1">
    <name type="scientific">Anguilla anguilla</name>
    <name type="common">European freshwater eel</name>
    <name type="synonym">Muraena anguilla</name>
    <dbReference type="NCBI Taxonomy" id="7936"/>
    <lineage>
        <taxon>Eukaryota</taxon>
        <taxon>Metazoa</taxon>
        <taxon>Chordata</taxon>
        <taxon>Craniata</taxon>
        <taxon>Vertebrata</taxon>
        <taxon>Euteleostomi</taxon>
        <taxon>Actinopterygii</taxon>
        <taxon>Neopterygii</taxon>
        <taxon>Teleostei</taxon>
        <taxon>Anguilliformes</taxon>
        <taxon>Anguillidae</taxon>
        <taxon>Anguilla</taxon>
    </lineage>
</organism>
<accession>A0A0E9UMZ1</accession>
<dbReference type="AlphaFoldDB" id="A0A0E9UMZ1"/>
<proteinExistence type="predicted"/>
<evidence type="ECO:0000313" key="1">
    <source>
        <dbReference type="EMBL" id="JAH66605.1"/>
    </source>
</evidence>
<reference evidence="1" key="2">
    <citation type="journal article" date="2015" name="Fish Shellfish Immunol.">
        <title>Early steps in the European eel (Anguilla anguilla)-Vibrio vulnificus interaction in the gills: Role of the RtxA13 toxin.</title>
        <authorList>
            <person name="Callol A."/>
            <person name="Pajuelo D."/>
            <person name="Ebbesson L."/>
            <person name="Teles M."/>
            <person name="MacKenzie S."/>
            <person name="Amaro C."/>
        </authorList>
    </citation>
    <scope>NUCLEOTIDE SEQUENCE</scope>
</reference>
<name>A0A0E9UMZ1_ANGAN</name>
<sequence>MAPSLSQHRLGQSNVHCVNWT</sequence>